<name>A0A9Q5YGE1_PISSA</name>
<reference evidence="1 2" key="1">
    <citation type="submission" date="2019-04" db="EMBL/GenBank/DDBJ databases">
        <title>Complete genome sequencing of Piscirickettsia salmonis strain Psal-009.</title>
        <authorList>
            <person name="Schober I."/>
            <person name="Bunk B."/>
            <person name="Sproer C."/>
            <person name="Carril G.P."/>
            <person name="Riedel T."/>
            <person name="Flores-Herrera P.A."/>
            <person name="Nourdin-Galindo G."/>
            <person name="Marshall S.H."/>
            <person name="Overmann J."/>
        </authorList>
    </citation>
    <scope>NUCLEOTIDE SEQUENCE [LARGE SCALE GENOMIC DNA]</scope>
    <source>
        <strain evidence="1 2">Psal-009</strain>
    </source>
</reference>
<dbReference type="RefSeq" id="WP_016212369.1">
    <property type="nucleotide sequence ID" value="NZ_CP012413.1"/>
</dbReference>
<proteinExistence type="predicted"/>
<evidence type="ECO:0000313" key="1">
    <source>
        <dbReference type="EMBL" id="QGO05089.1"/>
    </source>
</evidence>
<dbReference type="EMBL" id="CP038908">
    <property type="protein sequence ID" value="QGO05089.1"/>
    <property type="molecule type" value="Genomic_DNA"/>
</dbReference>
<keyword evidence="2" id="KW-1185">Reference proteome</keyword>
<dbReference type="PROSITE" id="PS51257">
    <property type="entry name" value="PROKAR_LIPOPROTEIN"/>
    <property type="match status" value="1"/>
</dbReference>
<gene>
    <name evidence="1" type="ORF">Psal009_00969</name>
</gene>
<dbReference type="Proteomes" id="UP000422232">
    <property type="component" value="Chromosome"/>
</dbReference>
<accession>A0A9Q5YGE1</accession>
<organism evidence="1 2">
    <name type="scientific">Piscirickettsia salmonis</name>
    <dbReference type="NCBI Taxonomy" id="1238"/>
    <lineage>
        <taxon>Bacteria</taxon>
        <taxon>Pseudomonadati</taxon>
        <taxon>Pseudomonadota</taxon>
        <taxon>Gammaproteobacteria</taxon>
        <taxon>Thiotrichales</taxon>
        <taxon>Piscirickettsiaceae</taxon>
        <taxon>Piscirickettsia</taxon>
    </lineage>
</organism>
<evidence type="ECO:0000313" key="2">
    <source>
        <dbReference type="Proteomes" id="UP000422232"/>
    </source>
</evidence>
<protein>
    <submittedName>
        <fullName evidence="1">Uncharacterized protein</fullName>
    </submittedName>
</protein>
<dbReference type="GeneID" id="66741871"/>
<sequence length="148" mass="16420">MRKYLALLLLPTVFAGCATTHQYKQGLAKCGSSQCYTAPVSQHGSYYTTGMDMYFKVPGEYLQGDSKITLAVETTFSAVSPSPNLINDHTLDVNSVRMLRNEANYYMDTNISALLDSNPRDRVRLINDGVKNNLLTNFAIKGVKNVEL</sequence>
<dbReference type="AlphaFoldDB" id="A0A9Q5YGE1"/>